<reference evidence="4 5" key="1">
    <citation type="journal article" date="2000" name="Nature">
        <title>Sequence and analysis of chromosome 1 of the plant Arabidopsis thaliana.</title>
        <authorList>
            <person name="Theologis A."/>
            <person name="Ecker J.R."/>
            <person name="Palm C.J."/>
            <person name="Federspiel N.A."/>
            <person name="Kaul S."/>
            <person name="White O."/>
            <person name="Alonso J."/>
            <person name="Altafi H."/>
            <person name="Araujo R."/>
            <person name="Bowman C.L."/>
            <person name="Brooks S.Y."/>
            <person name="Buehler E."/>
            <person name="Chan A."/>
            <person name="Chao Q."/>
            <person name="Chen H."/>
            <person name="Cheuk R.F."/>
            <person name="Chin C.W."/>
            <person name="Chung M.K."/>
            <person name="Conn L."/>
            <person name="Conway A.B."/>
            <person name="Conway A.R."/>
            <person name="Creasy T.H."/>
            <person name="Dewar K."/>
            <person name="Dunn P."/>
            <person name="Etgu P."/>
            <person name="Feldblyum T.V."/>
            <person name="Feng J."/>
            <person name="Fong B."/>
            <person name="Fujii C.Y."/>
            <person name="Gill J.E."/>
            <person name="Goldsmith A.D."/>
            <person name="Haas B."/>
            <person name="Hansen N.F."/>
            <person name="Hughes B."/>
            <person name="Huizar L."/>
            <person name="Hunter J.L."/>
            <person name="Jenkins J."/>
            <person name="Johnson-Hopson C."/>
            <person name="Khan S."/>
            <person name="Khaykin E."/>
            <person name="Kim C.J."/>
            <person name="Koo H.L."/>
            <person name="Kremenetskaia I."/>
            <person name="Kurtz D.B."/>
            <person name="Kwan A."/>
            <person name="Lam B."/>
            <person name="Langin-Hooper S."/>
            <person name="Lee A."/>
            <person name="Lee J.M."/>
            <person name="Lenz C.A."/>
            <person name="Li J.H."/>
            <person name="Li Y."/>
            <person name="Lin X."/>
            <person name="Liu S.X."/>
            <person name="Liu Z.A."/>
            <person name="Luros J.S."/>
            <person name="Maiti R."/>
            <person name="Marziali A."/>
            <person name="Militscher J."/>
            <person name="Miranda M."/>
            <person name="Nguyen M."/>
            <person name="Nierman W.C."/>
            <person name="Osborne B.I."/>
            <person name="Pai G."/>
            <person name="Peterson J."/>
            <person name="Pham P.K."/>
            <person name="Rizzo M."/>
            <person name="Rooney T."/>
            <person name="Rowley D."/>
            <person name="Sakano H."/>
            <person name="Salzberg S.L."/>
            <person name="Schwartz J.R."/>
            <person name="Shinn P."/>
            <person name="Southwick A.M."/>
            <person name="Sun H."/>
            <person name="Tallon L.J."/>
            <person name="Tambunga G."/>
            <person name="Toriumi M.J."/>
            <person name="Town C.D."/>
            <person name="Utterback T."/>
            <person name="Van Aken S."/>
            <person name="Vaysberg M."/>
            <person name="Vysotskaia V.S."/>
            <person name="Walker M."/>
            <person name="Wu D."/>
            <person name="Yu G."/>
            <person name="Fraser C.M."/>
            <person name="Venter J.C."/>
            <person name="Davis R.W."/>
        </authorList>
    </citation>
    <scope>NUCLEOTIDE SEQUENCE [LARGE SCALE GENOMIC DNA]</scope>
    <source>
        <strain evidence="5">cv. Columbia</strain>
    </source>
</reference>
<dbReference type="PaxDb" id="3702-AT1G15610.1"/>
<dbReference type="EMBL" id="DQ446254">
    <property type="protein sequence ID" value="ABE65624.1"/>
    <property type="molecule type" value="mRNA"/>
</dbReference>
<feature type="transmembrane region" description="Helical" evidence="1">
    <location>
        <begin position="195"/>
        <end position="214"/>
    </location>
</feature>
<dbReference type="PANTHER" id="PTHR46225">
    <property type="entry name" value="C3H4 TYPE ZINC FINGER PROTEIN"/>
    <property type="match status" value="1"/>
</dbReference>
<dbReference type="Proteomes" id="UP000006548">
    <property type="component" value="Chromosome 1"/>
</dbReference>
<feature type="transmembrane region" description="Helical" evidence="1">
    <location>
        <begin position="97"/>
        <end position="120"/>
    </location>
</feature>
<feature type="transmembrane region" description="Helical" evidence="1">
    <location>
        <begin position="62"/>
        <end position="85"/>
    </location>
</feature>
<dbReference type="Araport" id="AT1G15610"/>
<reference evidence="4" key="4">
    <citation type="submission" date="2016-05" db="EMBL/GenBank/DDBJ databases">
        <authorList>
            <person name="Krishnakumar V."/>
            <person name="Cheng C.-Y."/>
            <person name="Chan A.P."/>
            <person name="Schobel S."/>
            <person name="Kim M."/>
            <person name="Ferlanti E.S."/>
            <person name="Belyaeva I."/>
            <person name="Rosen B.D."/>
            <person name="Micklem G."/>
            <person name="Miller J.R."/>
            <person name="Vaughn M."/>
            <person name="Town C.D."/>
        </authorList>
    </citation>
    <scope>NUCLEOTIDE SEQUENCE</scope>
</reference>
<feature type="transmembrane region" description="Helical" evidence="1">
    <location>
        <begin position="171"/>
        <end position="188"/>
    </location>
</feature>
<dbReference type="EMBL" id="CP002684">
    <property type="protein sequence ID" value="AEE29341.1"/>
    <property type="molecule type" value="Genomic_DNA"/>
</dbReference>
<evidence type="ECO:0000313" key="4">
    <source>
        <dbReference type="EMBL" id="AEE29341.1"/>
    </source>
</evidence>
<proteinExistence type="evidence at transcript level"/>
<dbReference type="ExpressionAtlas" id="Q1PFV9">
    <property type="expression patterns" value="baseline and differential"/>
</dbReference>
<gene>
    <name evidence="2 4" type="ordered locus">At1g15610</name>
    <name evidence="4" type="ORF">T16N11.11</name>
    <name evidence="4" type="ORF">T16N11_11</name>
</gene>
<reference evidence="3" key="2">
    <citation type="submission" date="2006-03" db="EMBL/GenBank/DDBJ databases">
        <authorList>
            <person name="Underwood B.A."/>
            <person name="Xiao Y."/>
            <person name="Moskal W."/>
            <person name="Monaghan E."/>
            <person name="Wang W."/>
            <person name="Redman J."/>
            <person name="Wu H.C."/>
            <person name="Utterback T."/>
            <person name="Town C.D."/>
        </authorList>
    </citation>
    <scope>NUCLEOTIDE SEQUENCE</scope>
</reference>
<dbReference type="HOGENOM" id="CLU_109973_0_0_1"/>
<reference evidence="5" key="5">
    <citation type="journal article" date="2017" name="Plant J.">
        <title>Araport11: a complete reannotation of the Arabidopsis thaliana reference genome.</title>
        <authorList>
            <person name="Cheng C.Y."/>
            <person name="Krishnakumar V."/>
            <person name="Chan A.P."/>
            <person name="Thibaud-Nissen F."/>
            <person name="Schobel S."/>
            <person name="Town C.D."/>
        </authorList>
    </citation>
    <scope>GENOME REANNOTATION</scope>
    <source>
        <strain evidence="5">cv. Columbia</strain>
    </source>
</reference>
<evidence type="ECO:0000313" key="3">
    <source>
        <dbReference type="EMBL" id="ABE65624.1"/>
    </source>
</evidence>
<accession>Q1PFV9</accession>
<keyword evidence="1" id="KW-1133">Transmembrane helix</keyword>
<evidence type="ECO:0000313" key="2">
    <source>
        <dbReference type="Araport" id="AT1G15610"/>
    </source>
</evidence>
<sequence>MEGPLLTKSEHNVEDVTIHGDSSSNDEHIIDITINGGSSSADHEQTPHEAFQWSCPFTSGSFWILVELAVTLVQIVAAIFFLILTKDERDPELDVALFTWIIFYTCASIATLPFVCCRLWQYIQNASSETSNEVMEYRLENFLESFFVSLIVVSLWHILTESSSRQDTSRHFWLWLGLLAFSCIRYVLPNFQFTVQLFMLPGVSLVTALVAAIVTMINSLLSLFLVIIGLFALTFSWIIGMCG</sequence>
<dbReference type="OMA" id="ELEEYWF"/>
<dbReference type="AlphaFoldDB" id="Q1PFV9"/>
<evidence type="ECO:0000256" key="1">
    <source>
        <dbReference type="SAM" id="Phobius"/>
    </source>
</evidence>
<keyword evidence="1" id="KW-0472">Membrane</keyword>
<organism evidence="3">
    <name type="scientific">Arabidopsis thaliana</name>
    <name type="common">Mouse-ear cress</name>
    <dbReference type="NCBI Taxonomy" id="3702"/>
    <lineage>
        <taxon>Eukaryota</taxon>
        <taxon>Viridiplantae</taxon>
        <taxon>Streptophyta</taxon>
        <taxon>Embryophyta</taxon>
        <taxon>Tracheophyta</taxon>
        <taxon>Spermatophyta</taxon>
        <taxon>Magnoliopsida</taxon>
        <taxon>eudicotyledons</taxon>
        <taxon>Gunneridae</taxon>
        <taxon>Pentapetalae</taxon>
        <taxon>rosids</taxon>
        <taxon>malvids</taxon>
        <taxon>Brassicales</taxon>
        <taxon>Brassicaceae</taxon>
        <taxon>Camelineae</taxon>
        <taxon>Arabidopsis</taxon>
    </lineage>
</organism>
<protein>
    <submittedName>
        <fullName evidence="4">Transmembrane protein</fullName>
    </submittedName>
</protein>
<feature type="transmembrane region" description="Helical" evidence="1">
    <location>
        <begin position="220"/>
        <end position="240"/>
    </location>
</feature>
<keyword evidence="1 4" id="KW-0812">Transmembrane</keyword>
<feature type="transmembrane region" description="Helical" evidence="1">
    <location>
        <begin position="141"/>
        <end position="159"/>
    </location>
</feature>
<dbReference type="STRING" id="3702.Q1PFV9"/>
<keyword evidence="5" id="KW-1185">Reference proteome</keyword>
<dbReference type="PANTHER" id="PTHR46225:SF13">
    <property type="entry name" value="E3 UBIQUITIN-PROTEIN LIGASE-RELATED"/>
    <property type="match status" value="1"/>
</dbReference>
<dbReference type="TAIR" id="AT1G15610"/>
<dbReference type="GeneID" id="838131"/>
<evidence type="ECO:0000313" key="5">
    <source>
        <dbReference type="Proteomes" id="UP000006548"/>
    </source>
</evidence>
<dbReference type="IntAct" id="Q1PFV9">
    <property type="interactions" value="45"/>
</dbReference>
<reference evidence="4" key="3">
    <citation type="submission" date="2011-02" db="EMBL/GenBank/DDBJ databases">
        <authorList>
            <consortium name="TAIR"/>
            <person name="Swarbreck D."/>
            <person name="Lamesch P."/>
            <person name="Wilks C."/>
            <person name="Huala E."/>
        </authorList>
    </citation>
    <scope>NUCLEOTIDE SEQUENCE</scope>
</reference>
<name>Q1PFV9_ARATH</name>